<keyword evidence="12 16" id="KW-1133">Transmembrane helix</keyword>
<name>A0A3B7MR86_9BACT</name>
<keyword evidence="8 16" id="KW-0812">Transmembrane</keyword>
<evidence type="ECO:0000256" key="3">
    <source>
        <dbReference type="ARBA" id="ARBA00008883"/>
    </source>
</evidence>
<feature type="domain" description="AAA" evidence="18">
    <location>
        <begin position="586"/>
        <end position="701"/>
    </location>
</feature>
<protein>
    <recommendedName>
        <fullName evidence="4">non-specific protein-tyrosine kinase</fullName>
        <ecNumber evidence="4">2.7.10.2</ecNumber>
    </recommendedName>
</protein>
<evidence type="ECO:0000256" key="15">
    <source>
        <dbReference type="ARBA" id="ARBA00051245"/>
    </source>
</evidence>
<evidence type="ECO:0000259" key="18">
    <source>
        <dbReference type="Pfam" id="PF13614"/>
    </source>
</evidence>
<evidence type="ECO:0000256" key="12">
    <source>
        <dbReference type="ARBA" id="ARBA00022989"/>
    </source>
</evidence>
<evidence type="ECO:0000256" key="1">
    <source>
        <dbReference type="ARBA" id="ARBA00004429"/>
    </source>
</evidence>
<keyword evidence="10 19" id="KW-0418">Kinase</keyword>
<evidence type="ECO:0000256" key="2">
    <source>
        <dbReference type="ARBA" id="ARBA00007316"/>
    </source>
</evidence>
<reference evidence="19 20" key="1">
    <citation type="submission" date="2018-09" db="EMBL/GenBank/DDBJ databases">
        <title>Genome sequencing of strain 6GH32-13.</title>
        <authorList>
            <person name="Weon H.-Y."/>
            <person name="Heo J."/>
            <person name="Kwon S.-W."/>
        </authorList>
    </citation>
    <scope>NUCLEOTIDE SEQUENCE [LARGE SCALE GENOMIC DNA]</scope>
    <source>
        <strain evidence="19 20">5GH32-13</strain>
    </source>
</reference>
<comment type="similarity">
    <text evidence="2">Belongs to the CpsD/CapB family.</text>
</comment>
<dbReference type="PANTHER" id="PTHR32309">
    <property type="entry name" value="TYROSINE-PROTEIN KINASE"/>
    <property type="match status" value="1"/>
</dbReference>
<evidence type="ECO:0000256" key="8">
    <source>
        <dbReference type="ARBA" id="ARBA00022692"/>
    </source>
</evidence>
<dbReference type="InterPro" id="IPR005702">
    <property type="entry name" value="Wzc-like_C"/>
</dbReference>
<keyword evidence="14" id="KW-0829">Tyrosine-protein kinase</keyword>
<dbReference type="KEGG" id="pseg:D3H65_16940"/>
<dbReference type="AlphaFoldDB" id="A0A3B7MR86"/>
<dbReference type="GO" id="GO:0004715">
    <property type="term" value="F:non-membrane spanning protein tyrosine kinase activity"/>
    <property type="evidence" value="ECO:0007669"/>
    <property type="project" value="UniProtKB-EC"/>
</dbReference>
<sequence length="786" mass="87804">MEQTYVDGNESSSSFDIRRFLSKIVKNYCWFILAVIVFVGGAYAYLRFAVPLYQVAAFIQVQPPNDAATILGGSPFSSTGNTNARNYPDINGEIFKLQSASLIGEVVDSLKLDVEVTTKGRIQNKPVALDQLPFVVTIKKRDNKKQSPFYSLVLEDQSYTLQAEKRRSKGWYGQPLIIEGDTLLVQLNHSPEAKQNKVWQVRFLNRQNAIANYLGRLTVSQVPKGGMGMLQVVMRDEIPQRAQQIVNVLIYKYDLANYIFKNKALRSEMEFLDNRLLTVNEELNTQENYVRNFKASNKINDVSSSANQLLTSLTTIDTKKSDNDYKESLLKLIETNINTANGKEERINVPGLQDVDLASLVAKYNDLVSQKTTILEQGAPLDLRLPPINAKLENTKGNIINRIASLRQELATSNNFLSNQERSTSGRFVSLPEKEKDYIQVNRLLNIKQSLYVFLLQKKEDKNIEFASSGILGSRIVDWKVNGLQDPKPSLIYAAAFLAGLLVPAAVIMIRFLLNKRIETPAEIYKATTLPIAGEIAYVGKMNEEMVMKSGNVSPVAEQFRTLRTNISYLSQGAPNKVLLITSGISGEGKSFISLNLANTLAITNKKTVLIEFDLRNPTLAAHIGADSSTGMANYLAGEAEMAAIIQPVGQSENLFFISSGTPLPANPGEIILSNRMQLLFDHLRQHFDFIVMDTPPIEAVSDALSLGKWADSSFFVIRHKYSLRSSLVRMNRLYEDQKLPRPALIINGIKPGEGFNNVHGYGYGYGDMDKMKKKKNKVRTNLKIA</sequence>
<keyword evidence="20" id="KW-1185">Reference proteome</keyword>
<evidence type="ECO:0000256" key="9">
    <source>
        <dbReference type="ARBA" id="ARBA00022741"/>
    </source>
</evidence>
<proteinExistence type="inferred from homology"/>
<organism evidence="19 20">
    <name type="scientific">Paraflavitalea soli</name>
    <dbReference type="NCBI Taxonomy" id="2315862"/>
    <lineage>
        <taxon>Bacteria</taxon>
        <taxon>Pseudomonadati</taxon>
        <taxon>Bacteroidota</taxon>
        <taxon>Chitinophagia</taxon>
        <taxon>Chitinophagales</taxon>
        <taxon>Chitinophagaceae</taxon>
        <taxon>Paraflavitalea</taxon>
    </lineage>
</organism>
<evidence type="ECO:0000256" key="7">
    <source>
        <dbReference type="ARBA" id="ARBA00022679"/>
    </source>
</evidence>
<evidence type="ECO:0000256" key="11">
    <source>
        <dbReference type="ARBA" id="ARBA00022840"/>
    </source>
</evidence>
<evidence type="ECO:0000256" key="4">
    <source>
        <dbReference type="ARBA" id="ARBA00011903"/>
    </source>
</evidence>
<dbReference type="GO" id="GO:0005886">
    <property type="term" value="C:plasma membrane"/>
    <property type="evidence" value="ECO:0007669"/>
    <property type="project" value="UniProtKB-SubCell"/>
</dbReference>
<dbReference type="Pfam" id="PF02706">
    <property type="entry name" value="Wzz"/>
    <property type="match status" value="1"/>
</dbReference>
<dbReference type="SUPFAM" id="SSF52540">
    <property type="entry name" value="P-loop containing nucleoside triphosphate hydrolases"/>
    <property type="match status" value="1"/>
</dbReference>
<accession>A0A3B7MR86</accession>
<evidence type="ECO:0000256" key="13">
    <source>
        <dbReference type="ARBA" id="ARBA00023136"/>
    </source>
</evidence>
<dbReference type="InterPro" id="IPR050445">
    <property type="entry name" value="Bact_polysacc_biosynth/exp"/>
</dbReference>
<dbReference type="EMBL" id="CP032157">
    <property type="protein sequence ID" value="AXY75560.1"/>
    <property type="molecule type" value="Genomic_DNA"/>
</dbReference>
<keyword evidence="11" id="KW-0067">ATP-binding</keyword>
<evidence type="ECO:0000256" key="5">
    <source>
        <dbReference type="ARBA" id="ARBA00022475"/>
    </source>
</evidence>
<dbReference type="NCBIfam" id="TIGR01007">
    <property type="entry name" value="eps_fam"/>
    <property type="match status" value="1"/>
</dbReference>
<keyword evidence="9" id="KW-0547">Nucleotide-binding</keyword>
<feature type="domain" description="Polysaccharide chain length determinant N-terminal" evidence="17">
    <location>
        <begin position="14"/>
        <end position="110"/>
    </location>
</feature>
<dbReference type="InterPro" id="IPR027417">
    <property type="entry name" value="P-loop_NTPase"/>
</dbReference>
<dbReference type="Proteomes" id="UP000263900">
    <property type="component" value="Chromosome"/>
</dbReference>
<dbReference type="Pfam" id="PF13614">
    <property type="entry name" value="AAA_31"/>
    <property type="match status" value="1"/>
</dbReference>
<comment type="catalytic activity">
    <reaction evidence="15">
        <text>L-tyrosyl-[protein] + ATP = O-phospho-L-tyrosyl-[protein] + ADP + H(+)</text>
        <dbReference type="Rhea" id="RHEA:10596"/>
        <dbReference type="Rhea" id="RHEA-COMP:10136"/>
        <dbReference type="Rhea" id="RHEA-COMP:20101"/>
        <dbReference type="ChEBI" id="CHEBI:15378"/>
        <dbReference type="ChEBI" id="CHEBI:30616"/>
        <dbReference type="ChEBI" id="CHEBI:46858"/>
        <dbReference type="ChEBI" id="CHEBI:61978"/>
        <dbReference type="ChEBI" id="CHEBI:456216"/>
        <dbReference type="EC" id="2.7.10.2"/>
    </reaction>
</comment>
<comment type="similarity">
    <text evidence="3">Belongs to the etk/wzc family.</text>
</comment>
<evidence type="ECO:0000256" key="14">
    <source>
        <dbReference type="ARBA" id="ARBA00023137"/>
    </source>
</evidence>
<gene>
    <name evidence="19" type="ORF">D3H65_16940</name>
</gene>
<feature type="transmembrane region" description="Helical" evidence="16">
    <location>
        <begin position="28"/>
        <end position="46"/>
    </location>
</feature>
<dbReference type="InterPro" id="IPR025669">
    <property type="entry name" value="AAA_dom"/>
</dbReference>
<dbReference type="PANTHER" id="PTHR32309:SF13">
    <property type="entry name" value="FERRIC ENTEROBACTIN TRANSPORT PROTEIN FEPE"/>
    <property type="match status" value="1"/>
</dbReference>
<keyword evidence="13 16" id="KW-0472">Membrane</keyword>
<keyword evidence="7 19" id="KW-0808">Transferase</keyword>
<dbReference type="GO" id="GO:0005524">
    <property type="term" value="F:ATP binding"/>
    <property type="evidence" value="ECO:0007669"/>
    <property type="project" value="UniProtKB-KW"/>
</dbReference>
<evidence type="ECO:0000259" key="17">
    <source>
        <dbReference type="Pfam" id="PF02706"/>
    </source>
</evidence>
<dbReference type="InterPro" id="IPR003856">
    <property type="entry name" value="LPS_length_determ_N"/>
</dbReference>
<dbReference type="OrthoDB" id="9794577at2"/>
<evidence type="ECO:0000313" key="19">
    <source>
        <dbReference type="EMBL" id="AXY75560.1"/>
    </source>
</evidence>
<keyword evidence="6" id="KW-0997">Cell inner membrane</keyword>
<evidence type="ECO:0000256" key="16">
    <source>
        <dbReference type="SAM" id="Phobius"/>
    </source>
</evidence>
<keyword evidence="5" id="KW-1003">Cell membrane</keyword>
<dbReference type="RefSeq" id="WP_119051441.1">
    <property type="nucleotide sequence ID" value="NZ_CP032157.1"/>
</dbReference>
<dbReference type="Gene3D" id="3.40.50.300">
    <property type="entry name" value="P-loop containing nucleotide triphosphate hydrolases"/>
    <property type="match status" value="1"/>
</dbReference>
<dbReference type="CDD" id="cd05387">
    <property type="entry name" value="BY-kinase"/>
    <property type="match status" value="1"/>
</dbReference>
<evidence type="ECO:0000256" key="6">
    <source>
        <dbReference type="ARBA" id="ARBA00022519"/>
    </source>
</evidence>
<evidence type="ECO:0000313" key="20">
    <source>
        <dbReference type="Proteomes" id="UP000263900"/>
    </source>
</evidence>
<dbReference type="EC" id="2.7.10.2" evidence="4"/>
<comment type="subcellular location">
    <subcellularLocation>
        <location evidence="1">Cell inner membrane</location>
        <topology evidence="1">Multi-pass membrane protein</topology>
    </subcellularLocation>
</comment>
<feature type="transmembrane region" description="Helical" evidence="16">
    <location>
        <begin position="491"/>
        <end position="514"/>
    </location>
</feature>
<evidence type="ECO:0000256" key="10">
    <source>
        <dbReference type="ARBA" id="ARBA00022777"/>
    </source>
</evidence>